<gene>
    <name evidence="1" type="ORF">JCM7686_2645</name>
</gene>
<dbReference type="EMBL" id="CP006650">
    <property type="protein sequence ID" value="AGT09702.1"/>
    <property type="molecule type" value="Genomic_DNA"/>
</dbReference>
<sequence>MAEPLKLSIADHVLIHALGLLSRPEIIEAHRADLDLQVDILRSVLPMASKGILTLRPLIELGSRFAAATPRRPGFYGPLHEQAGLAMNRWDRQRMADAWDRIQGGGRDA</sequence>
<dbReference type="PATRIC" id="fig|1367847.3.peg.2646"/>
<dbReference type="AlphaFoldDB" id="S5XWN2"/>
<keyword evidence="2" id="KW-1185">Reference proteome</keyword>
<proteinExistence type="predicted"/>
<evidence type="ECO:0000313" key="1">
    <source>
        <dbReference type="EMBL" id="AGT09702.1"/>
    </source>
</evidence>
<dbReference type="KEGG" id="pami:JCM7686_2645"/>
<dbReference type="STRING" id="1367847.JCM7686_2645"/>
<organism evidence="1 2">
    <name type="scientific">Paracoccus aminophilus JCM 7686</name>
    <dbReference type="NCBI Taxonomy" id="1367847"/>
    <lineage>
        <taxon>Bacteria</taxon>
        <taxon>Pseudomonadati</taxon>
        <taxon>Pseudomonadota</taxon>
        <taxon>Alphaproteobacteria</taxon>
        <taxon>Rhodobacterales</taxon>
        <taxon>Paracoccaceae</taxon>
        <taxon>Paracoccus</taxon>
    </lineage>
</organism>
<protein>
    <submittedName>
        <fullName evidence="1">Uncharacterized protein</fullName>
    </submittedName>
</protein>
<dbReference type="Proteomes" id="UP000015480">
    <property type="component" value="Chromosome"/>
</dbReference>
<dbReference type="eggNOG" id="ENOG50301PF">
    <property type="taxonomic scope" value="Bacteria"/>
</dbReference>
<dbReference type="OrthoDB" id="7776380at2"/>
<dbReference type="RefSeq" id="WP_020951340.1">
    <property type="nucleotide sequence ID" value="NC_022041.1"/>
</dbReference>
<reference evidence="1 2" key="1">
    <citation type="journal article" date="2014" name="BMC Genomics">
        <title>Architecture and functions of a multipartite genome of the methylotrophic bacterium Paracoccus aminophilus JCM 7686, containing primary and secondary chromids.</title>
        <authorList>
            <person name="Dziewit L."/>
            <person name="Czarnecki J."/>
            <person name="Wibberg D."/>
            <person name="Radlinska M."/>
            <person name="Mrozek P."/>
            <person name="Szymczak M."/>
            <person name="Schluter A."/>
            <person name="Puhler A."/>
            <person name="Bartosik D."/>
        </authorList>
    </citation>
    <scope>NUCLEOTIDE SEQUENCE [LARGE SCALE GENOMIC DNA]</scope>
    <source>
        <strain evidence="1">JCM 7686</strain>
    </source>
</reference>
<evidence type="ECO:0000313" key="2">
    <source>
        <dbReference type="Proteomes" id="UP000015480"/>
    </source>
</evidence>
<dbReference type="HOGENOM" id="CLU_2424250_0_0_5"/>
<name>S5XWN2_PARAH</name>
<accession>S5XWN2</accession>